<dbReference type="SUPFAM" id="SSF55729">
    <property type="entry name" value="Acyl-CoA N-acyltransferases (Nat)"/>
    <property type="match status" value="2"/>
</dbReference>
<dbReference type="Gene3D" id="3.40.630.30">
    <property type="match status" value="1"/>
</dbReference>
<dbReference type="InterPro" id="IPR038740">
    <property type="entry name" value="BioF2-like_GNAT_dom"/>
</dbReference>
<comment type="caution">
    <text evidence="2">The sequence shown here is derived from an EMBL/GenBank/DDBJ whole genome shotgun (WGS) entry which is preliminary data.</text>
</comment>
<dbReference type="InterPro" id="IPR016181">
    <property type="entry name" value="Acyl_CoA_acyltransferase"/>
</dbReference>
<dbReference type="NCBIfam" id="TIGR03019">
    <property type="entry name" value="pepcterm_femAB"/>
    <property type="match status" value="1"/>
</dbReference>
<gene>
    <name evidence="2" type="ORF">TMPK1_03470</name>
</gene>
<dbReference type="EMBL" id="BOPV01000001">
    <property type="protein sequence ID" value="GIL38110.1"/>
    <property type="molecule type" value="Genomic_DNA"/>
</dbReference>
<dbReference type="InterPro" id="IPR017469">
    <property type="entry name" value="PEP-CTERM_FemAB-rel"/>
</dbReference>
<dbReference type="InterPro" id="IPR050644">
    <property type="entry name" value="PG_Glycine_Bridge_Synth"/>
</dbReference>
<reference evidence="2" key="1">
    <citation type="submission" date="2021-02" db="EMBL/GenBank/DDBJ databases">
        <title>Genome sequence of Rhodospirillales sp. strain TMPK1 isolated from soil.</title>
        <authorList>
            <person name="Nakai R."/>
            <person name="Kusada H."/>
            <person name="Tamaki H."/>
        </authorList>
    </citation>
    <scope>NUCLEOTIDE SEQUENCE</scope>
    <source>
        <strain evidence="2">TMPK1</strain>
    </source>
</reference>
<sequence length="332" mass="36902">MRDDDRARWDAFVDAHPDATFFHRSGWSEAIQRGFGHRTRYALAERDGALVGVLPLTEIKSRVFGHALISNAFSVQGGPLASDSAALTALTDHARDQLQQSGATRLELRSKLPGFTEKEGLYAIFRRQVGTNRDDNLKAIPRKQRAVLRKVLDTDLEARASRDWATCHRVYAESVRNLGTPVFPKRWFKALLDVFGEAADVTTVHDRGTPIASVLSFWWRGEVLPYYGGGTHAARGGGYDLLYWSVMNRLAEQGGGTFDFGRSKVGTGAYSFKKNWGFEPTPLTYSFQLPQGQSVPDLNPLNPKFKLFIAAWKRLPLPVANALGPLVVRNLG</sequence>
<dbReference type="PANTHER" id="PTHR36174:SF1">
    <property type="entry name" value="LIPID II:GLYCINE GLYCYLTRANSFERASE"/>
    <property type="match status" value="1"/>
</dbReference>
<name>A0A8S8XA70_9PROT</name>
<evidence type="ECO:0000313" key="3">
    <source>
        <dbReference type="Proteomes" id="UP000681075"/>
    </source>
</evidence>
<dbReference type="PANTHER" id="PTHR36174">
    <property type="entry name" value="LIPID II:GLYCINE GLYCYLTRANSFERASE"/>
    <property type="match status" value="1"/>
</dbReference>
<accession>A0A8S8XA70</accession>
<dbReference type="Pfam" id="PF13480">
    <property type="entry name" value="Acetyltransf_6"/>
    <property type="match status" value="1"/>
</dbReference>
<organism evidence="2 3">
    <name type="scientific">Roseiterribacter gracilis</name>
    <dbReference type="NCBI Taxonomy" id="2812848"/>
    <lineage>
        <taxon>Bacteria</taxon>
        <taxon>Pseudomonadati</taxon>
        <taxon>Pseudomonadota</taxon>
        <taxon>Alphaproteobacteria</taxon>
        <taxon>Rhodospirillales</taxon>
        <taxon>Roseiterribacteraceae</taxon>
        <taxon>Roseiterribacter</taxon>
    </lineage>
</organism>
<evidence type="ECO:0000259" key="1">
    <source>
        <dbReference type="Pfam" id="PF13480"/>
    </source>
</evidence>
<proteinExistence type="predicted"/>
<feature type="domain" description="BioF2-like acetyltransferase" evidence="1">
    <location>
        <begin position="144"/>
        <end position="274"/>
    </location>
</feature>
<dbReference type="AlphaFoldDB" id="A0A8S8XA70"/>
<keyword evidence="3" id="KW-1185">Reference proteome</keyword>
<protein>
    <submittedName>
        <fullName evidence="2">Peptidoglycan bridge formation protein FemAB</fullName>
    </submittedName>
</protein>
<evidence type="ECO:0000313" key="2">
    <source>
        <dbReference type="EMBL" id="GIL38110.1"/>
    </source>
</evidence>
<dbReference type="Proteomes" id="UP000681075">
    <property type="component" value="Unassembled WGS sequence"/>
</dbReference>